<gene>
    <name evidence="7" type="ORF">PVK06_010986</name>
</gene>
<evidence type="ECO:0000256" key="5">
    <source>
        <dbReference type="ARBA" id="ARBA00023242"/>
    </source>
</evidence>
<dbReference type="Pfam" id="PF02362">
    <property type="entry name" value="B3"/>
    <property type="match status" value="1"/>
</dbReference>
<comment type="caution">
    <text evidence="7">The sequence shown here is derived from an EMBL/GenBank/DDBJ whole genome shotgun (WGS) entry which is preliminary data.</text>
</comment>
<dbReference type="InterPro" id="IPR003340">
    <property type="entry name" value="B3_DNA-bd"/>
</dbReference>
<evidence type="ECO:0000256" key="4">
    <source>
        <dbReference type="ARBA" id="ARBA00023163"/>
    </source>
</evidence>
<dbReference type="Gene3D" id="2.40.330.10">
    <property type="entry name" value="DNA-binding pseudobarrel domain"/>
    <property type="match status" value="1"/>
</dbReference>
<evidence type="ECO:0000256" key="1">
    <source>
        <dbReference type="ARBA" id="ARBA00004123"/>
    </source>
</evidence>
<keyword evidence="8" id="KW-1185">Reference proteome</keyword>
<comment type="subcellular location">
    <subcellularLocation>
        <location evidence="1">Nucleus</location>
    </subcellularLocation>
</comment>
<sequence length="150" mass="16531">MELETVVALLVSDQEIDLASKLNYHQAQNMLQVPSVPKSVPASFAKETSLAEEPSTVIKDSEGRKWEINILVDAKSNVRLGAGWSQFVQENKLEAGDTISFQHIPNTGNVIYFKIISNARAANYVLPYFAKVYSFIGSVFDPGTSGHLQN</sequence>
<name>A0ABR0Q8T3_GOSAR</name>
<reference evidence="7 8" key="1">
    <citation type="submission" date="2023-03" db="EMBL/GenBank/DDBJ databases">
        <title>WGS of Gossypium arboreum.</title>
        <authorList>
            <person name="Yu D."/>
        </authorList>
    </citation>
    <scope>NUCLEOTIDE SEQUENCE [LARGE SCALE GENOMIC DNA]</scope>
    <source>
        <tissue evidence="7">Leaf</tissue>
    </source>
</reference>
<evidence type="ECO:0000313" key="7">
    <source>
        <dbReference type="EMBL" id="KAK5835298.1"/>
    </source>
</evidence>
<accession>A0ABR0Q8T3</accession>
<proteinExistence type="predicted"/>
<evidence type="ECO:0000313" key="8">
    <source>
        <dbReference type="Proteomes" id="UP001358586"/>
    </source>
</evidence>
<evidence type="ECO:0000256" key="3">
    <source>
        <dbReference type="ARBA" id="ARBA00023125"/>
    </source>
</evidence>
<evidence type="ECO:0000259" key="6">
    <source>
        <dbReference type="PROSITE" id="PS50863"/>
    </source>
</evidence>
<keyword evidence="2" id="KW-0805">Transcription regulation</keyword>
<dbReference type="SUPFAM" id="SSF101936">
    <property type="entry name" value="DNA-binding pseudobarrel domain"/>
    <property type="match status" value="1"/>
</dbReference>
<evidence type="ECO:0000256" key="2">
    <source>
        <dbReference type="ARBA" id="ARBA00023015"/>
    </source>
</evidence>
<organism evidence="7 8">
    <name type="scientific">Gossypium arboreum</name>
    <name type="common">Tree cotton</name>
    <name type="synonym">Gossypium nanking</name>
    <dbReference type="NCBI Taxonomy" id="29729"/>
    <lineage>
        <taxon>Eukaryota</taxon>
        <taxon>Viridiplantae</taxon>
        <taxon>Streptophyta</taxon>
        <taxon>Embryophyta</taxon>
        <taxon>Tracheophyta</taxon>
        <taxon>Spermatophyta</taxon>
        <taxon>Magnoliopsida</taxon>
        <taxon>eudicotyledons</taxon>
        <taxon>Gunneridae</taxon>
        <taxon>Pentapetalae</taxon>
        <taxon>rosids</taxon>
        <taxon>malvids</taxon>
        <taxon>Malvales</taxon>
        <taxon>Malvaceae</taxon>
        <taxon>Malvoideae</taxon>
        <taxon>Gossypium</taxon>
    </lineage>
</organism>
<keyword evidence="4" id="KW-0804">Transcription</keyword>
<dbReference type="SMART" id="SM01019">
    <property type="entry name" value="B3"/>
    <property type="match status" value="1"/>
</dbReference>
<dbReference type="Proteomes" id="UP001358586">
    <property type="component" value="Chromosome 4"/>
</dbReference>
<dbReference type="CDD" id="cd10017">
    <property type="entry name" value="B3_DNA"/>
    <property type="match status" value="1"/>
</dbReference>
<keyword evidence="3" id="KW-0238">DNA-binding</keyword>
<feature type="domain" description="TF-B3" evidence="6">
    <location>
        <begin position="40"/>
        <end position="119"/>
    </location>
</feature>
<protein>
    <recommendedName>
        <fullName evidence="6">TF-B3 domain-containing protein</fullName>
    </recommendedName>
</protein>
<dbReference type="InterPro" id="IPR015300">
    <property type="entry name" value="DNA-bd_pseudobarrel_sf"/>
</dbReference>
<keyword evidence="5" id="KW-0539">Nucleus</keyword>
<dbReference type="EMBL" id="JARKNE010000004">
    <property type="protein sequence ID" value="KAK5835298.1"/>
    <property type="molecule type" value="Genomic_DNA"/>
</dbReference>
<dbReference type="Pfam" id="PF24904">
    <property type="entry name" value="RVE6"/>
    <property type="match status" value="1"/>
</dbReference>
<dbReference type="PROSITE" id="PS50863">
    <property type="entry name" value="B3"/>
    <property type="match status" value="1"/>
</dbReference>